<dbReference type="EMBL" id="FXYE01000001">
    <property type="protein sequence ID" value="SMX31845.1"/>
    <property type="molecule type" value="Genomic_DNA"/>
</dbReference>
<reference evidence="4" key="1">
    <citation type="submission" date="2017-05" db="EMBL/GenBank/DDBJ databases">
        <authorList>
            <person name="Rodrigo-Torres L."/>
            <person name="Arahal R. D."/>
            <person name="Lucena T."/>
        </authorList>
    </citation>
    <scope>NUCLEOTIDE SEQUENCE [LARGE SCALE GENOMIC DNA]</scope>
    <source>
        <strain evidence="4">CECT 8621</strain>
    </source>
</reference>
<keyword evidence="1" id="KW-0732">Signal</keyword>
<dbReference type="OrthoDB" id="9816009at2"/>
<evidence type="ECO:0000259" key="2">
    <source>
        <dbReference type="PROSITE" id="PS51781"/>
    </source>
</evidence>
<dbReference type="Pfam" id="PF08239">
    <property type="entry name" value="SH3_3"/>
    <property type="match status" value="1"/>
</dbReference>
<protein>
    <submittedName>
        <fullName evidence="3">Bacterial SH3 domain protein</fullName>
    </submittedName>
</protein>
<dbReference type="RefSeq" id="WP_093966890.1">
    <property type="nucleotide sequence ID" value="NZ_FXYE01000001.1"/>
</dbReference>
<evidence type="ECO:0000256" key="1">
    <source>
        <dbReference type="SAM" id="SignalP"/>
    </source>
</evidence>
<dbReference type="PROSITE" id="PS51781">
    <property type="entry name" value="SH3B"/>
    <property type="match status" value="1"/>
</dbReference>
<sequence length="115" mass="12059">MIELRAALFALACVSTPLCAQTLDVAIQVPQGDGQAANCALDVVAGLNPNGDGFLAVRTGPGTQYPQIGSLYNGDQVIVCDARGKWRGVFYGPNMGEGSGQRGWVHSNWLRPLAG</sequence>
<accession>A0A238JMX8</accession>
<dbReference type="Proteomes" id="UP000202922">
    <property type="component" value="Unassembled WGS sequence"/>
</dbReference>
<keyword evidence="4" id="KW-1185">Reference proteome</keyword>
<dbReference type="InterPro" id="IPR003646">
    <property type="entry name" value="SH3-like_bac-type"/>
</dbReference>
<gene>
    <name evidence="3" type="ORF">COL8621_00625</name>
</gene>
<evidence type="ECO:0000313" key="4">
    <source>
        <dbReference type="Proteomes" id="UP000202922"/>
    </source>
</evidence>
<name>A0A238JMX8_9RHOB</name>
<feature type="chain" id="PRO_5012195693" evidence="1">
    <location>
        <begin position="21"/>
        <end position="115"/>
    </location>
</feature>
<dbReference type="AlphaFoldDB" id="A0A238JMX8"/>
<organism evidence="3 4">
    <name type="scientific">Actibacterium lipolyticum</name>
    <dbReference type="NCBI Taxonomy" id="1524263"/>
    <lineage>
        <taxon>Bacteria</taxon>
        <taxon>Pseudomonadati</taxon>
        <taxon>Pseudomonadota</taxon>
        <taxon>Alphaproteobacteria</taxon>
        <taxon>Rhodobacterales</taxon>
        <taxon>Roseobacteraceae</taxon>
        <taxon>Actibacterium</taxon>
    </lineage>
</organism>
<evidence type="ECO:0000313" key="3">
    <source>
        <dbReference type="EMBL" id="SMX31845.1"/>
    </source>
</evidence>
<dbReference type="SMART" id="SM00287">
    <property type="entry name" value="SH3b"/>
    <property type="match status" value="1"/>
</dbReference>
<proteinExistence type="predicted"/>
<feature type="domain" description="SH3b" evidence="2">
    <location>
        <begin position="44"/>
        <end position="114"/>
    </location>
</feature>
<feature type="signal peptide" evidence="1">
    <location>
        <begin position="1"/>
        <end position="20"/>
    </location>
</feature>
<dbReference type="Gene3D" id="2.30.30.40">
    <property type="entry name" value="SH3 Domains"/>
    <property type="match status" value="1"/>
</dbReference>